<dbReference type="OrthoDB" id="2817573at2759"/>
<accession>A0A9P8ARQ9</accession>
<evidence type="ECO:0000313" key="2">
    <source>
        <dbReference type="Proteomes" id="UP000812287"/>
    </source>
</evidence>
<reference evidence="1" key="1">
    <citation type="submission" date="2020-11" db="EMBL/GenBank/DDBJ databases">
        <title>Adaptations for nitrogen fixation in a non-lichenized fungal sporocarp promotes dispersal by wood-feeding termites.</title>
        <authorList>
            <consortium name="DOE Joint Genome Institute"/>
            <person name="Koch R.A."/>
            <person name="Yoon G."/>
            <person name="Arayal U."/>
            <person name="Lail K."/>
            <person name="Amirebrahimi M."/>
            <person name="Labutti K."/>
            <person name="Lipzen A."/>
            <person name="Riley R."/>
            <person name="Barry K."/>
            <person name="Henrissat B."/>
            <person name="Grigoriev I.V."/>
            <person name="Herr J.R."/>
            <person name="Aime M.C."/>
        </authorList>
    </citation>
    <scope>NUCLEOTIDE SEQUENCE</scope>
    <source>
        <strain evidence="1">MCA 3950</strain>
    </source>
</reference>
<organism evidence="1 2">
    <name type="scientific">Guyanagaster necrorhizus</name>
    <dbReference type="NCBI Taxonomy" id="856835"/>
    <lineage>
        <taxon>Eukaryota</taxon>
        <taxon>Fungi</taxon>
        <taxon>Dikarya</taxon>
        <taxon>Basidiomycota</taxon>
        <taxon>Agaricomycotina</taxon>
        <taxon>Agaricomycetes</taxon>
        <taxon>Agaricomycetidae</taxon>
        <taxon>Agaricales</taxon>
        <taxon>Marasmiineae</taxon>
        <taxon>Physalacriaceae</taxon>
        <taxon>Guyanagaster</taxon>
    </lineage>
</organism>
<sequence length="131" mass="15484">MSKFEVYAYEFLPDPPLDSNGVNRVIFQCTYNHPYPMPDLSRYAEERLENYQTMSSSGGQSYLVCFSAKAKTNGRLLNRMTDFYHKWYHPEDVSSQWYGTVVVFKIIVGWRGRMSYGHVDERDFERIRSII</sequence>
<evidence type="ECO:0000313" key="1">
    <source>
        <dbReference type="EMBL" id="KAG7445459.1"/>
    </source>
</evidence>
<dbReference type="GeneID" id="66112788"/>
<proteinExistence type="predicted"/>
<dbReference type="AlphaFoldDB" id="A0A9P8ARQ9"/>
<keyword evidence="2" id="KW-1185">Reference proteome</keyword>
<name>A0A9P8ARQ9_9AGAR</name>
<comment type="caution">
    <text evidence="1">The sequence shown here is derived from an EMBL/GenBank/DDBJ whole genome shotgun (WGS) entry which is preliminary data.</text>
</comment>
<dbReference type="Proteomes" id="UP000812287">
    <property type="component" value="Unassembled WGS sequence"/>
</dbReference>
<gene>
    <name evidence="1" type="ORF">BT62DRAFT_994914</name>
</gene>
<dbReference type="EMBL" id="MU250537">
    <property type="protein sequence ID" value="KAG7445459.1"/>
    <property type="molecule type" value="Genomic_DNA"/>
</dbReference>
<protein>
    <submittedName>
        <fullName evidence="1">Uncharacterized protein</fullName>
    </submittedName>
</protein>
<dbReference type="RefSeq" id="XP_043038959.1">
    <property type="nucleotide sequence ID" value="XM_043190491.1"/>
</dbReference>